<dbReference type="STRING" id="443218.AS9A_2304"/>
<evidence type="ECO:0000259" key="2">
    <source>
        <dbReference type="Pfam" id="PF01243"/>
    </source>
</evidence>
<dbReference type="InterPro" id="IPR012349">
    <property type="entry name" value="Split_barrel_FMN-bd"/>
</dbReference>
<protein>
    <submittedName>
        <fullName evidence="3">PPOX class putative F420-dependent enzyme</fullName>
    </submittedName>
</protein>
<dbReference type="Proteomes" id="UP000009235">
    <property type="component" value="Chromosome"/>
</dbReference>
<dbReference type="NCBIfam" id="TIGR03668">
    <property type="entry name" value="Rv0121_F420"/>
    <property type="match status" value="1"/>
</dbReference>
<feature type="domain" description="Pyridoxamine 5'-phosphate oxidase N-terminal" evidence="2">
    <location>
        <begin position="16"/>
        <end position="141"/>
    </location>
</feature>
<dbReference type="Gene3D" id="2.30.110.10">
    <property type="entry name" value="Electron Transport, Fmn-binding Protein, Chain A"/>
    <property type="match status" value="1"/>
</dbReference>
<dbReference type="GO" id="GO:0070967">
    <property type="term" value="F:coenzyme F420 binding"/>
    <property type="evidence" value="ECO:0007669"/>
    <property type="project" value="TreeGrafter"/>
</dbReference>
<keyword evidence="4" id="KW-1185">Reference proteome</keyword>
<evidence type="ECO:0000256" key="1">
    <source>
        <dbReference type="ARBA" id="ARBA00023002"/>
    </source>
</evidence>
<name>F6ER64_HOYSD</name>
<dbReference type="SUPFAM" id="SSF50475">
    <property type="entry name" value="FMN-binding split barrel"/>
    <property type="match status" value="1"/>
</dbReference>
<dbReference type="GO" id="GO:0005829">
    <property type="term" value="C:cytosol"/>
    <property type="evidence" value="ECO:0007669"/>
    <property type="project" value="TreeGrafter"/>
</dbReference>
<gene>
    <name evidence="3" type="ordered locus">AS9A_2304</name>
</gene>
<evidence type="ECO:0000313" key="3">
    <source>
        <dbReference type="EMBL" id="AEF40751.1"/>
    </source>
</evidence>
<dbReference type="EMBL" id="CP002786">
    <property type="protein sequence ID" value="AEF40751.1"/>
    <property type="molecule type" value="Genomic_DNA"/>
</dbReference>
<keyword evidence="1" id="KW-0560">Oxidoreductase</keyword>
<accession>F6ER64</accession>
<dbReference type="PANTHER" id="PTHR35176:SF2">
    <property type="entry name" value="F420H(2)-DEPENDENT REDUCTASE RV1155"/>
    <property type="match status" value="1"/>
</dbReference>
<proteinExistence type="predicted"/>
<dbReference type="GO" id="GO:0016627">
    <property type="term" value="F:oxidoreductase activity, acting on the CH-CH group of donors"/>
    <property type="evidence" value="ECO:0007669"/>
    <property type="project" value="TreeGrafter"/>
</dbReference>
<sequence length="147" mass="16084">MPTTTGSGLPPDSPRQRFAAAKVARLATVRPDGTPHVVPITFAVADEDVVTAIDSKPKRTNNLQRLRNLRTNPAVSLIVDHYDDDWNRLWWVRVDGLGRIAEDGPERARALKALVEKYSQYSADPPAGPAIIIEPAGWTAWSAHSAP</sequence>
<organism evidence="3 4">
    <name type="scientific">Hoyosella subflava (strain DSM 45089 / JCM 17490 / NBRC 109087 / DQS3-9A1)</name>
    <name type="common">Amycolicicoccus subflavus</name>
    <dbReference type="NCBI Taxonomy" id="443218"/>
    <lineage>
        <taxon>Bacteria</taxon>
        <taxon>Bacillati</taxon>
        <taxon>Actinomycetota</taxon>
        <taxon>Actinomycetes</taxon>
        <taxon>Mycobacteriales</taxon>
        <taxon>Hoyosellaceae</taxon>
        <taxon>Hoyosella</taxon>
    </lineage>
</organism>
<reference evidence="3 4" key="1">
    <citation type="journal article" date="2011" name="J. Bacteriol.">
        <title>Complete genome sequence of Amycolicicoccus subflavus DQS3-9A1T, an actinomycete isolated from crude oil-polluted soil.</title>
        <authorList>
            <person name="Cai M."/>
            <person name="Chen W.M."/>
            <person name="Nie Y."/>
            <person name="Chi C.Q."/>
            <person name="Wang Y.N."/>
            <person name="Tang Y.Q."/>
            <person name="Li G.Y."/>
            <person name="Wu X.L."/>
        </authorList>
    </citation>
    <scope>NUCLEOTIDE SEQUENCE [LARGE SCALE GENOMIC DNA]</scope>
    <source>
        <strain evidence="4">DSM 45089 / DQS3-9A1</strain>
    </source>
</reference>
<dbReference type="PANTHER" id="PTHR35176">
    <property type="entry name" value="HEME OXYGENASE HI_0854-RELATED"/>
    <property type="match status" value="1"/>
</dbReference>
<dbReference type="KEGG" id="asd:AS9A_2304"/>
<dbReference type="OrthoDB" id="9812086at2"/>
<dbReference type="InterPro" id="IPR052019">
    <property type="entry name" value="F420H2_bilvrd_red/Heme_oxyg"/>
</dbReference>
<dbReference type="HOGENOM" id="CLU_115786_0_0_11"/>
<dbReference type="InterPro" id="IPR011576">
    <property type="entry name" value="Pyridox_Oxase_N"/>
</dbReference>
<dbReference type="RefSeq" id="WP_013807100.1">
    <property type="nucleotide sequence ID" value="NC_015564.1"/>
</dbReference>
<dbReference type="eggNOG" id="COG3467">
    <property type="taxonomic scope" value="Bacteria"/>
</dbReference>
<dbReference type="AlphaFoldDB" id="F6ER64"/>
<evidence type="ECO:0000313" key="4">
    <source>
        <dbReference type="Proteomes" id="UP000009235"/>
    </source>
</evidence>
<dbReference type="Pfam" id="PF01243">
    <property type="entry name" value="PNPOx_N"/>
    <property type="match status" value="1"/>
</dbReference>
<dbReference type="InterPro" id="IPR019967">
    <property type="entry name" value="F420-dep_enz_PPOX_Rv0121"/>
</dbReference>